<gene>
    <name evidence="3" type="ORF">LARSCL_LOCUS11702</name>
</gene>
<evidence type="ECO:0000256" key="1">
    <source>
        <dbReference type="ARBA" id="ARBA00009319"/>
    </source>
</evidence>
<accession>A0AAV2ACE9</accession>
<name>A0AAV2ACE9_9ARAC</name>
<comment type="similarity">
    <text evidence="1">Belongs to the FAM199 family.</text>
</comment>
<dbReference type="EMBL" id="CAXIEN010000147">
    <property type="protein sequence ID" value="CAL1281666.1"/>
    <property type="molecule type" value="Genomic_DNA"/>
</dbReference>
<dbReference type="Pfam" id="PF15814">
    <property type="entry name" value="FAM199X"/>
    <property type="match status" value="1"/>
</dbReference>
<protein>
    <submittedName>
        <fullName evidence="3">Uncharacterized protein</fullName>
    </submittedName>
</protein>
<organism evidence="3 4">
    <name type="scientific">Larinioides sclopetarius</name>
    <dbReference type="NCBI Taxonomy" id="280406"/>
    <lineage>
        <taxon>Eukaryota</taxon>
        <taxon>Metazoa</taxon>
        <taxon>Ecdysozoa</taxon>
        <taxon>Arthropoda</taxon>
        <taxon>Chelicerata</taxon>
        <taxon>Arachnida</taxon>
        <taxon>Araneae</taxon>
        <taxon>Araneomorphae</taxon>
        <taxon>Entelegynae</taxon>
        <taxon>Araneoidea</taxon>
        <taxon>Araneidae</taxon>
        <taxon>Larinioides</taxon>
    </lineage>
</organism>
<dbReference type="Proteomes" id="UP001497382">
    <property type="component" value="Unassembled WGS sequence"/>
</dbReference>
<dbReference type="AlphaFoldDB" id="A0AAV2ACE9"/>
<proteinExistence type="inferred from homology"/>
<feature type="compositionally biased region" description="Low complexity" evidence="2">
    <location>
        <begin position="213"/>
        <end position="236"/>
    </location>
</feature>
<feature type="compositionally biased region" description="Basic residues" evidence="2">
    <location>
        <begin position="241"/>
        <end position="251"/>
    </location>
</feature>
<reference evidence="3 4" key="1">
    <citation type="submission" date="2024-04" db="EMBL/GenBank/DDBJ databases">
        <authorList>
            <person name="Rising A."/>
            <person name="Reimegard J."/>
            <person name="Sonavane S."/>
            <person name="Akerstrom W."/>
            <person name="Nylinder S."/>
            <person name="Hedman E."/>
            <person name="Kallberg Y."/>
        </authorList>
    </citation>
    <scope>NUCLEOTIDE SEQUENCE [LARGE SCALE GENOMIC DNA]</scope>
</reference>
<dbReference type="PANTHER" id="PTHR32003">
    <property type="entry name" value="PROTEIN FAM199X"/>
    <property type="match status" value="1"/>
</dbReference>
<evidence type="ECO:0000313" key="3">
    <source>
        <dbReference type="EMBL" id="CAL1281666.1"/>
    </source>
</evidence>
<sequence>MIESSIMSSSIWDSELFQTGNMLDASSHLDLNCDFDCTRDGLVSGYSTPNDNSSSSSDYDGFGMPDVFDNFFPLSDSFVSEILDNNITGISELDRVSSIDSPPKDTTISSYNPGTSVQRNAVDYLLSSKLWSHMSPEEQLNTLHALSEVTYHMGLREQMEIIKIIDPTAIIEPDCKEFALDSTNLDDLKLKKIINLVIKQRLHLKNSSQSLNNFSSIRSKNKNSSSSKLLSRKNSNATYGRTKRKSQKKQRNILFHGEDKEKNLKRQKQTKKERRSGFFVYEKKMVINRALEDEDINILE</sequence>
<evidence type="ECO:0000313" key="4">
    <source>
        <dbReference type="Proteomes" id="UP001497382"/>
    </source>
</evidence>
<evidence type="ECO:0000256" key="2">
    <source>
        <dbReference type="SAM" id="MobiDB-lite"/>
    </source>
</evidence>
<dbReference type="PANTHER" id="PTHR32003:SF1">
    <property type="entry name" value="PROTEIN FAM199X"/>
    <property type="match status" value="1"/>
</dbReference>
<feature type="region of interest" description="Disordered" evidence="2">
    <location>
        <begin position="213"/>
        <end position="251"/>
    </location>
</feature>
<comment type="caution">
    <text evidence="3">The sequence shown here is derived from an EMBL/GenBank/DDBJ whole genome shotgun (WGS) entry which is preliminary data.</text>
</comment>
<keyword evidence="4" id="KW-1185">Reference proteome</keyword>
<dbReference type="InterPro" id="IPR029672">
    <property type="entry name" value="FAM199X_fam"/>
</dbReference>